<dbReference type="InterPro" id="IPR028241">
    <property type="entry name" value="RAVE2/Rogdi"/>
</dbReference>
<evidence type="ECO:0008006" key="3">
    <source>
        <dbReference type="Google" id="ProtNLM"/>
    </source>
</evidence>
<dbReference type="OrthoDB" id="66510at2759"/>
<dbReference type="GO" id="GO:0043291">
    <property type="term" value="C:RAVE complex"/>
    <property type="evidence" value="ECO:0007669"/>
    <property type="project" value="TreeGrafter"/>
</dbReference>
<dbReference type="PANTHER" id="PTHR13618:SF1">
    <property type="entry name" value="PROTEIN ROGDI HOMOLOG"/>
    <property type="match status" value="1"/>
</dbReference>
<evidence type="ECO:0000313" key="1">
    <source>
        <dbReference type="EMBL" id="ODV77336.1"/>
    </source>
</evidence>
<protein>
    <recommendedName>
        <fullName evidence="3">RAVE subunit 2/Rogdi</fullName>
    </recommendedName>
</protein>
<keyword evidence="2" id="KW-1185">Reference proteome</keyword>
<proteinExistence type="predicted"/>
<dbReference type="AlphaFoldDB" id="A0A1E4SCZ2"/>
<dbReference type="STRING" id="984487.A0A1E4SCZ2"/>
<evidence type="ECO:0000313" key="2">
    <source>
        <dbReference type="Proteomes" id="UP000094285"/>
    </source>
</evidence>
<organism evidence="1 2">
    <name type="scientific">Suhomyces tanzawaensis NRRL Y-17324</name>
    <dbReference type="NCBI Taxonomy" id="984487"/>
    <lineage>
        <taxon>Eukaryota</taxon>
        <taxon>Fungi</taxon>
        <taxon>Dikarya</taxon>
        <taxon>Ascomycota</taxon>
        <taxon>Saccharomycotina</taxon>
        <taxon>Pichiomycetes</taxon>
        <taxon>Debaryomycetaceae</taxon>
        <taxon>Suhomyces</taxon>
    </lineage>
</organism>
<dbReference type="PANTHER" id="PTHR13618">
    <property type="entry name" value="LEUCINE ZIPPER CONTAINING TRANSCRIPTION FACTOR LZF1"/>
    <property type="match status" value="1"/>
</dbReference>
<dbReference type="EMBL" id="KV453915">
    <property type="protein sequence ID" value="ODV77336.1"/>
    <property type="molecule type" value="Genomic_DNA"/>
</dbReference>
<dbReference type="RefSeq" id="XP_020062458.1">
    <property type="nucleotide sequence ID" value="XM_020211864.1"/>
</dbReference>
<sequence>MTLLGERQHSQADQDLHWYTSNVVTPEFPQIIEALQICCNLLIFNSPQEPDEANRIERGPAIKLPFSTNKLEALKGIIVRDGQHVTKMSLAIRDSHFKTLHRLTLKEPILLAQIVTAKDSVEKAIAILRDLAKGDDCSTIGHQKLIESFSSLLHEIQIAKSSLQLPTDPSLVFPVNVTPLLAFEPELPPTVAIDLYISQAEVCVDLKSLHRVTERPWGDITPTGLSYIDKIRDEMKLPSSHTTPGAISVAATPVRPASPLNVSEIEDRLNQLTQSSDRSHEGSRIFSNVISHLLLKPKLEPIDYVTKCITYNNMVVMINKKIEVSSPDPVLVSAFTKLDSVEYLISSFLVNLECLLN</sequence>
<dbReference type="GeneID" id="30986000"/>
<dbReference type="Pfam" id="PF10259">
    <property type="entry name" value="Rogdi_lz"/>
    <property type="match status" value="1"/>
</dbReference>
<gene>
    <name evidence="1" type="ORF">CANTADRAFT_91788</name>
</gene>
<accession>A0A1E4SCZ2</accession>
<dbReference type="Proteomes" id="UP000094285">
    <property type="component" value="Unassembled WGS sequence"/>
</dbReference>
<reference evidence="2" key="1">
    <citation type="submission" date="2016-05" db="EMBL/GenBank/DDBJ databases">
        <title>Comparative genomics of biotechnologically important yeasts.</title>
        <authorList>
            <consortium name="DOE Joint Genome Institute"/>
            <person name="Riley R."/>
            <person name="Haridas S."/>
            <person name="Wolfe K.H."/>
            <person name="Lopes M.R."/>
            <person name="Hittinger C.T."/>
            <person name="Goker M."/>
            <person name="Salamov A."/>
            <person name="Wisecaver J."/>
            <person name="Long T.M."/>
            <person name="Aerts A.L."/>
            <person name="Barry K."/>
            <person name="Choi C."/>
            <person name="Clum A."/>
            <person name="Coughlan A.Y."/>
            <person name="Deshpande S."/>
            <person name="Douglass A.P."/>
            <person name="Hanson S.J."/>
            <person name="Klenk H.-P."/>
            <person name="Labutti K."/>
            <person name="Lapidus A."/>
            <person name="Lindquist E."/>
            <person name="Lipzen A."/>
            <person name="Meier-Kolthoff J.P."/>
            <person name="Ohm R.A."/>
            <person name="Otillar R.P."/>
            <person name="Pangilinan J."/>
            <person name="Peng Y."/>
            <person name="Rokas A."/>
            <person name="Rosa C.A."/>
            <person name="Scheuner C."/>
            <person name="Sibirny A.A."/>
            <person name="Slot J.C."/>
            <person name="Stielow J.B."/>
            <person name="Sun H."/>
            <person name="Kurtzman C.P."/>
            <person name="Blackwell M."/>
            <person name="Grigoriev I.V."/>
            <person name="Jeffries T.W."/>
        </authorList>
    </citation>
    <scope>NUCLEOTIDE SEQUENCE [LARGE SCALE GENOMIC DNA]</scope>
    <source>
        <strain evidence="2">NRRL Y-17324</strain>
    </source>
</reference>
<name>A0A1E4SCZ2_9ASCO</name>